<proteinExistence type="predicted"/>
<dbReference type="Proteomes" id="UP000475325">
    <property type="component" value="Unassembled WGS sequence"/>
</dbReference>
<organism evidence="2 3">
    <name type="scientific">Orbilia oligospora</name>
    <name type="common">Nematode-trapping fungus</name>
    <name type="synonym">Arthrobotrys oligospora</name>
    <dbReference type="NCBI Taxonomy" id="2813651"/>
    <lineage>
        <taxon>Eukaryota</taxon>
        <taxon>Fungi</taxon>
        <taxon>Dikarya</taxon>
        <taxon>Ascomycota</taxon>
        <taxon>Pezizomycotina</taxon>
        <taxon>Orbiliomycetes</taxon>
        <taxon>Orbiliales</taxon>
        <taxon>Orbiliaceae</taxon>
        <taxon>Orbilia</taxon>
    </lineage>
</organism>
<feature type="compositionally biased region" description="Polar residues" evidence="1">
    <location>
        <begin position="349"/>
        <end position="361"/>
    </location>
</feature>
<evidence type="ECO:0000256" key="1">
    <source>
        <dbReference type="SAM" id="MobiDB-lite"/>
    </source>
</evidence>
<comment type="caution">
    <text evidence="2">The sequence shown here is derived from an EMBL/GenBank/DDBJ whole genome shotgun (WGS) entry which is preliminary data.</text>
</comment>
<name>A0A7C8J2W2_ORBOL</name>
<accession>A0A7C8J2W2</accession>
<evidence type="ECO:0000313" key="3">
    <source>
        <dbReference type="Proteomes" id="UP000475325"/>
    </source>
</evidence>
<sequence>MTRSPVPFVKTNGSSHPGFVKLEDDFTTDCGELLTLFGKKPATYQRMMKLIKLLNKKVGELDAEKGKLAAEEAAIPTIEDLIPNWVRVQAPPSIAAASSCGISTMSYRSGTQRATPLDPIRHGSKTYQIPDLLPRRPFYLPVVGNPGAAIFYFGPRDGHEIYARLSPWDTFAPPKRSVVAGSGRQLRFAELPAHFVRERSRFKFLWEGLAACRRVEAWCGDVESHRGGFTDPNKLTREEAKRGRQLRPWLDNMDHARMKALDKRFYPVSVATGPPVLIGGKSEASGQSELTDDNVPEEGIVVRPSELQKYLDELTERLERRMEQLVGEVRTAAAGRANLTGPPPAGGSPSVQARATDTPATQGPRALASGREPSVYGSSDSGGSQGPNLWVYTPAMTEGDGGSFCHPSEPGPDCIMDSYDDGHLRLGFPPLVPATLWGTYPSDILPRLTWPLQGGAIDGDNLIAL</sequence>
<feature type="region of interest" description="Disordered" evidence="1">
    <location>
        <begin position="277"/>
        <end position="296"/>
    </location>
</feature>
<protein>
    <submittedName>
        <fullName evidence="2">Uncharacterized protein</fullName>
    </submittedName>
</protein>
<feature type="region of interest" description="Disordered" evidence="1">
    <location>
        <begin position="333"/>
        <end position="393"/>
    </location>
</feature>
<gene>
    <name evidence="2" type="ORF">TWF102_011696</name>
</gene>
<evidence type="ECO:0000313" key="2">
    <source>
        <dbReference type="EMBL" id="KAF3085066.1"/>
    </source>
</evidence>
<dbReference type="AlphaFoldDB" id="A0A7C8J2W2"/>
<dbReference type="EMBL" id="WIQW01000093">
    <property type="protein sequence ID" value="KAF3085066.1"/>
    <property type="molecule type" value="Genomic_DNA"/>
</dbReference>
<reference evidence="2 3" key="1">
    <citation type="submission" date="2019-06" db="EMBL/GenBank/DDBJ databases">
        <authorList>
            <person name="Palmer J.M."/>
        </authorList>
    </citation>
    <scope>NUCLEOTIDE SEQUENCE [LARGE SCALE GENOMIC DNA]</scope>
    <source>
        <strain evidence="2 3">TWF102</strain>
    </source>
</reference>